<protein>
    <submittedName>
        <fullName evidence="1">Uncharacterized protein</fullName>
    </submittedName>
</protein>
<name>A0A512AGX7_9SPHN</name>
<accession>A0A512AGX7</accession>
<evidence type="ECO:0000313" key="1">
    <source>
        <dbReference type="EMBL" id="GEN98950.1"/>
    </source>
</evidence>
<keyword evidence="2" id="KW-1185">Reference proteome</keyword>
<evidence type="ECO:0000313" key="2">
    <source>
        <dbReference type="Proteomes" id="UP000321464"/>
    </source>
</evidence>
<organism evidence="1 2">
    <name type="scientific">Novosphingobium sediminis</name>
    <dbReference type="NCBI Taxonomy" id="707214"/>
    <lineage>
        <taxon>Bacteria</taxon>
        <taxon>Pseudomonadati</taxon>
        <taxon>Pseudomonadota</taxon>
        <taxon>Alphaproteobacteria</taxon>
        <taxon>Sphingomonadales</taxon>
        <taxon>Sphingomonadaceae</taxon>
        <taxon>Novosphingobium</taxon>
    </lineage>
</organism>
<sequence>MAATAQSVPLFLMARSLLRSDMHPRRDVGNEVADPLPPAGGFWGGQSVRPGARNHLATQKKTPAIPWNRRGQVIRAGCVRGGVGLPYGILVGAAAGAGAAAAVTIGPAGRRAG</sequence>
<reference evidence="1 2" key="1">
    <citation type="submission" date="2019-07" db="EMBL/GenBank/DDBJ databases">
        <title>Whole genome shotgun sequence of Novosphingobium sediminis NBRC 106119.</title>
        <authorList>
            <person name="Hosoyama A."/>
            <person name="Uohara A."/>
            <person name="Ohji S."/>
            <person name="Ichikawa N."/>
        </authorList>
    </citation>
    <scope>NUCLEOTIDE SEQUENCE [LARGE SCALE GENOMIC DNA]</scope>
    <source>
        <strain evidence="1 2">NBRC 106119</strain>
    </source>
</reference>
<comment type="caution">
    <text evidence="1">The sequence shown here is derived from an EMBL/GenBank/DDBJ whole genome shotgun (WGS) entry which is preliminary data.</text>
</comment>
<dbReference type="Proteomes" id="UP000321464">
    <property type="component" value="Unassembled WGS sequence"/>
</dbReference>
<dbReference type="EMBL" id="BJYR01000005">
    <property type="protein sequence ID" value="GEN98950.1"/>
    <property type="molecule type" value="Genomic_DNA"/>
</dbReference>
<proteinExistence type="predicted"/>
<gene>
    <name evidence="1" type="ORF">NSE01_07830</name>
</gene>
<dbReference type="AlphaFoldDB" id="A0A512AGX7"/>